<proteinExistence type="inferred from homology"/>
<protein>
    <submittedName>
        <fullName evidence="12">Serralysin C</fullName>
        <ecNumber evidence="12">3.4.24.40</ecNumber>
    </submittedName>
</protein>
<keyword evidence="8 12" id="KW-0378">Hydrolase</keyword>
<evidence type="ECO:0000256" key="6">
    <source>
        <dbReference type="ARBA" id="ARBA00022723"/>
    </source>
</evidence>
<dbReference type="Pfam" id="PF00353">
    <property type="entry name" value="HemolysinCabind"/>
    <property type="match status" value="5"/>
</dbReference>
<dbReference type="SUPFAM" id="SSF51120">
    <property type="entry name" value="beta-Roll"/>
    <property type="match status" value="3"/>
</dbReference>
<dbReference type="SMART" id="SM00235">
    <property type="entry name" value="ZnMc"/>
    <property type="match status" value="1"/>
</dbReference>
<evidence type="ECO:0000259" key="11">
    <source>
        <dbReference type="SMART" id="SM00235"/>
    </source>
</evidence>
<dbReference type="Pfam" id="PF04151">
    <property type="entry name" value="PPC"/>
    <property type="match status" value="1"/>
</dbReference>
<feature type="region of interest" description="Disordered" evidence="10">
    <location>
        <begin position="511"/>
        <end position="542"/>
    </location>
</feature>
<gene>
    <name evidence="12" type="primary">prtC_1</name>
    <name evidence="12" type="ORF">TA5114_00314</name>
</gene>
<dbReference type="Pfam" id="PF00413">
    <property type="entry name" value="Peptidase_M10"/>
    <property type="match status" value="1"/>
</dbReference>
<dbReference type="Gene3D" id="2.60.120.380">
    <property type="match status" value="1"/>
</dbReference>
<comment type="cofactor">
    <cofactor evidence="1">
        <name>Ca(2+)</name>
        <dbReference type="ChEBI" id="CHEBI:29108"/>
    </cofactor>
</comment>
<keyword evidence="6" id="KW-0479">Metal-binding</keyword>
<keyword evidence="13" id="KW-1185">Reference proteome</keyword>
<dbReference type="GO" id="GO:0004222">
    <property type="term" value="F:metalloendopeptidase activity"/>
    <property type="evidence" value="ECO:0007669"/>
    <property type="project" value="InterPro"/>
</dbReference>
<evidence type="ECO:0000256" key="1">
    <source>
        <dbReference type="ARBA" id="ARBA00001913"/>
    </source>
</evidence>
<dbReference type="Gene3D" id="3.40.390.10">
    <property type="entry name" value="Collagenase (Catalytic Domain)"/>
    <property type="match status" value="1"/>
</dbReference>
<dbReference type="EMBL" id="CYUE01000002">
    <property type="protein sequence ID" value="CUK24529.1"/>
    <property type="molecule type" value="Genomic_DNA"/>
</dbReference>
<feature type="region of interest" description="Disordered" evidence="10">
    <location>
        <begin position="566"/>
        <end position="611"/>
    </location>
</feature>
<dbReference type="AlphaFoldDB" id="A0A0P1IS29"/>
<evidence type="ECO:0000256" key="4">
    <source>
        <dbReference type="ARBA" id="ARBA00022525"/>
    </source>
</evidence>
<dbReference type="InterPro" id="IPR018511">
    <property type="entry name" value="Hemolysin-typ_Ca-bd_CS"/>
</dbReference>
<evidence type="ECO:0000256" key="10">
    <source>
        <dbReference type="SAM" id="MobiDB-lite"/>
    </source>
</evidence>
<dbReference type="GO" id="GO:0008270">
    <property type="term" value="F:zinc ion binding"/>
    <property type="evidence" value="ECO:0007669"/>
    <property type="project" value="InterPro"/>
</dbReference>
<dbReference type="InterPro" id="IPR050557">
    <property type="entry name" value="RTX_toxin/Mannuronan_C5-epim"/>
</dbReference>
<dbReference type="GO" id="GO:0005509">
    <property type="term" value="F:calcium ion binding"/>
    <property type="evidence" value="ECO:0007669"/>
    <property type="project" value="InterPro"/>
</dbReference>
<dbReference type="SUPFAM" id="SSF55486">
    <property type="entry name" value="Metalloproteases ('zincins'), catalytic domain"/>
    <property type="match status" value="1"/>
</dbReference>
<dbReference type="STRING" id="1715691.TA5113_00376"/>
<dbReference type="InterPro" id="IPR013858">
    <property type="entry name" value="Peptidase_M10B_C"/>
</dbReference>
<name>A0A0P1IS29_9RHOB</name>
<dbReference type="GO" id="GO:0005615">
    <property type="term" value="C:extracellular space"/>
    <property type="evidence" value="ECO:0007669"/>
    <property type="project" value="InterPro"/>
</dbReference>
<dbReference type="InterPro" id="IPR011049">
    <property type="entry name" value="Serralysin-like_metalloprot_C"/>
</dbReference>
<dbReference type="SUPFAM" id="SSF89260">
    <property type="entry name" value="Collagen-binding domain"/>
    <property type="match status" value="1"/>
</dbReference>
<sequence>MCKICAATATFVPERHPGLGPISETTGSIENAPLAGVMSRPVSGSSKPQDFATIIEVDDAVWSLSTEYTLEAGDSFLGTLSSGSDRDLVRVNLEAGVTYTISVDGLSLDDPQLYVYDASGAPLAFNDDGGAGNDAVIYLTALESGDHYLAAISQDGSASGTYEMSIFVGDHPTPPPEASLAQMAGYLTHGYWEDTGRSQRSFETSANNEITVDLSGLQTDAQQLVRWALEAWTQVADLHFREVSNGAQITFDDNESGAFASTRISGNSIISAHVNVSQSYVSNYGATIDSYAQQVYVHEIGHALGLGHLGSYRSTGSFGTDEIYYNDSWSVSVMSYFSQLENYSTGASYGLLHGPMMADIFAIQNLYGAPTNGPTAGNTTWGSNTTLTGASAIIQAAYFDGEASPDVAGNPIAFTIYDEGGTDLLDLSNSAFDNFISLESGTFSDVNGYRKNIAISNNTVLENLTSGTGNDTLHGNTSDNDVFAGSGHDHVYGHNGDDTLEGGLGGDQIWGGSGHDQVYGNEGNDTLGGRDGDDALFGGEGRDQIWANEGDDILWGGGDADTLGGSAGNDTLYGQEGADDLRGSNGQDSLFGGTGDDTLDGSSGEDRAFGGEGNDLIFGGFGDDHVAGDEGDDLLWGGLNRDTVLGGSGNDTIGGGDNDDMLYGDAGNDRIWANQGHDTIHGGSGNDTIGAGWGDDEIWAGAGDDLVTGGAGSDCFHFYGNDGTNEITDFEDQDTIYIYNSDLSYAQLDITQSGANLAIYFENTEITLTDTDLSSIEADQFVFV</sequence>
<dbReference type="GO" id="GO:0006508">
    <property type="term" value="P:proteolysis"/>
    <property type="evidence" value="ECO:0007669"/>
    <property type="project" value="UniProtKB-KW"/>
</dbReference>
<dbReference type="Pfam" id="PF08548">
    <property type="entry name" value="Peptidase_M10_C"/>
    <property type="match status" value="1"/>
</dbReference>
<dbReference type="InterPro" id="IPR001343">
    <property type="entry name" value="Hemolysn_Ca-bd"/>
</dbReference>
<evidence type="ECO:0000256" key="8">
    <source>
        <dbReference type="ARBA" id="ARBA00022801"/>
    </source>
</evidence>
<dbReference type="CDD" id="cd04277">
    <property type="entry name" value="ZnMc_serralysin_like"/>
    <property type="match status" value="1"/>
</dbReference>
<dbReference type="InterPro" id="IPR006026">
    <property type="entry name" value="Peptidase_Metallo"/>
</dbReference>
<evidence type="ECO:0000256" key="9">
    <source>
        <dbReference type="ARBA" id="ARBA00022833"/>
    </source>
</evidence>
<dbReference type="PROSITE" id="PS00330">
    <property type="entry name" value="HEMOLYSIN_CALCIUM"/>
    <property type="match status" value="1"/>
</dbReference>
<keyword evidence="4" id="KW-0964">Secreted</keyword>
<dbReference type="PANTHER" id="PTHR38340:SF1">
    <property type="entry name" value="S-LAYER PROTEIN"/>
    <property type="match status" value="1"/>
</dbReference>
<reference evidence="13" key="1">
    <citation type="submission" date="2015-09" db="EMBL/GenBank/DDBJ databases">
        <authorList>
            <person name="Rodrigo-Torres Lidia"/>
            <person name="Arahal R.David."/>
        </authorList>
    </citation>
    <scope>NUCLEOTIDE SEQUENCE [LARGE SCALE GENOMIC DNA]</scope>
    <source>
        <strain evidence="13">CECT 5114</strain>
    </source>
</reference>
<dbReference type="OrthoDB" id="733404at2"/>
<dbReference type="Proteomes" id="UP000051184">
    <property type="component" value="Unassembled WGS sequence"/>
</dbReference>
<dbReference type="GO" id="GO:0031012">
    <property type="term" value="C:extracellular matrix"/>
    <property type="evidence" value="ECO:0007669"/>
    <property type="project" value="InterPro"/>
</dbReference>
<dbReference type="Gene3D" id="2.150.10.10">
    <property type="entry name" value="Serralysin-like metalloprotease, C-terminal"/>
    <property type="match status" value="3"/>
</dbReference>
<dbReference type="InterPro" id="IPR001818">
    <property type="entry name" value="Pept_M10_metallopeptidase"/>
</dbReference>
<dbReference type="PRINTS" id="PR00313">
    <property type="entry name" value="CABNDNGRPT"/>
</dbReference>
<evidence type="ECO:0000313" key="13">
    <source>
        <dbReference type="Proteomes" id="UP000051184"/>
    </source>
</evidence>
<comment type="similarity">
    <text evidence="3">Belongs to the peptidase M10B family.</text>
</comment>
<keyword evidence="9" id="KW-0862">Zinc</keyword>
<evidence type="ECO:0000256" key="5">
    <source>
        <dbReference type="ARBA" id="ARBA00022670"/>
    </source>
</evidence>
<dbReference type="InterPro" id="IPR034033">
    <property type="entry name" value="Serralysin-like"/>
</dbReference>
<evidence type="ECO:0000256" key="2">
    <source>
        <dbReference type="ARBA" id="ARBA00004613"/>
    </source>
</evidence>
<evidence type="ECO:0000256" key="7">
    <source>
        <dbReference type="ARBA" id="ARBA00022737"/>
    </source>
</evidence>
<feature type="domain" description="Peptidase metallopeptidase" evidence="11">
    <location>
        <begin position="202"/>
        <end position="339"/>
    </location>
</feature>
<dbReference type="InterPro" id="IPR007280">
    <property type="entry name" value="Peptidase_C_arc/bac"/>
</dbReference>
<dbReference type="EC" id="3.4.24.40" evidence="12"/>
<organism evidence="12 13">
    <name type="scientific">Cognatishimia activa</name>
    <dbReference type="NCBI Taxonomy" id="1715691"/>
    <lineage>
        <taxon>Bacteria</taxon>
        <taxon>Pseudomonadati</taxon>
        <taxon>Pseudomonadota</taxon>
        <taxon>Alphaproteobacteria</taxon>
        <taxon>Rhodobacterales</taxon>
        <taxon>Paracoccaceae</taxon>
        <taxon>Cognatishimia</taxon>
    </lineage>
</organism>
<keyword evidence="5" id="KW-0645">Protease</keyword>
<evidence type="ECO:0000313" key="12">
    <source>
        <dbReference type="EMBL" id="CUK24529.1"/>
    </source>
</evidence>
<dbReference type="InterPro" id="IPR024079">
    <property type="entry name" value="MetalloPept_cat_dom_sf"/>
</dbReference>
<dbReference type="PANTHER" id="PTHR38340">
    <property type="entry name" value="S-LAYER PROTEIN"/>
    <property type="match status" value="1"/>
</dbReference>
<comment type="subcellular location">
    <subcellularLocation>
        <location evidence="2">Secreted</location>
    </subcellularLocation>
</comment>
<evidence type="ECO:0000256" key="3">
    <source>
        <dbReference type="ARBA" id="ARBA00009490"/>
    </source>
</evidence>
<accession>A0A0P1IS29</accession>
<keyword evidence="7" id="KW-0677">Repeat</keyword>